<evidence type="ECO:0000313" key="1">
    <source>
        <dbReference type="EMBL" id="TFK91200.1"/>
    </source>
</evidence>
<protein>
    <submittedName>
        <fullName evidence="1">Uncharacterized protein</fullName>
    </submittedName>
</protein>
<sequence>MKASVHHTLSLRSNWYWIPTMTYIESLTIGPLWFGQVNVWSQRDTKIYSRCGLRGQGARSMIAQDTSRSHWGSSVASHFNLPLYRASRAPRDPSASICVPQLDFTHTCVLPTAPHTLEGDAKL</sequence>
<accession>A0A5C3PS46</accession>
<proteinExistence type="predicted"/>
<name>A0A5C3PS46_9APHY</name>
<gene>
    <name evidence="1" type="ORF">K466DRAFT_338020</name>
</gene>
<keyword evidence="2" id="KW-1185">Reference proteome</keyword>
<reference evidence="1 2" key="1">
    <citation type="journal article" date="2019" name="Nat. Ecol. Evol.">
        <title>Megaphylogeny resolves global patterns of mushroom evolution.</title>
        <authorList>
            <person name="Varga T."/>
            <person name="Krizsan K."/>
            <person name="Foldi C."/>
            <person name="Dima B."/>
            <person name="Sanchez-Garcia M."/>
            <person name="Sanchez-Ramirez S."/>
            <person name="Szollosi G.J."/>
            <person name="Szarkandi J.G."/>
            <person name="Papp V."/>
            <person name="Albert L."/>
            <person name="Andreopoulos W."/>
            <person name="Angelini C."/>
            <person name="Antonin V."/>
            <person name="Barry K.W."/>
            <person name="Bougher N.L."/>
            <person name="Buchanan P."/>
            <person name="Buyck B."/>
            <person name="Bense V."/>
            <person name="Catcheside P."/>
            <person name="Chovatia M."/>
            <person name="Cooper J."/>
            <person name="Damon W."/>
            <person name="Desjardin D."/>
            <person name="Finy P."/>
            <person name="Geml J."/>
            <person name="Haridas S."/>
            <person name="Hughes K."/>
            <person name="Justo A."/>
            <person name="Karasinski D."/>
            <person name="Kautmanova I."/>
            <person name="Kiss B."/>
            <person name="Kocsube S."/>
            <person name="Kotiranta H."/>
            <person name="LaButti K.M."/>
            <person name="Lechner B.E."/>
            <person name="Liimatainen K."/>
            <person name="Lipzen A."/>
            <person name="Lukacs Z."/>
            <person name="Mihaltcheva S."/>
            <person name="Morgado L.N."/>
            <person name="Niskanen T."/>
            <person name="Noordeloos M.E."/>
            <person name="Ohm R.A."/>
            <person name="Ortiz-Santana B."/>
            <person name="Ovrebo C."/>
            <person name="Racz N."/>
            <person name="Riley R."/>
            <person name="Savchenko A."/>
            <person name="Shiryaev A."/>
            <person name="Soop K."/>
            <person name="Spirin V."/>
            <person name="Szebenyi C."/>
            <person name="Tomsovsky M."/>
            <person name="Tulloss R.E."/>
            <person name="Uehling J."/>
            <person name="Grigoriev I.V."/>
            <person name="Vagvolgyi C."/>
            <person name="Papp T."/>
            <person name="Martin F.M."/>
            <person name="Miettinen O."/>
            <person name="Hibbett D.S."/>
            <person name="Nagy L.G."/>
        </authorList>
    </citation>
    <scope>NUCLEOTIDE SEQUENCE [LARGE SCALE GENOMIC DNA]</scope>
    <source>
        <strain evidence="1 2">HHB13444</strain>
    </source>
</reference>
<dbReference type="InParanoid" id="A0A5C3PS46"/>
<dbReference type="AlphaFoldDB" id="A0A5C3PS46"/>
<dbReference type="Proteomes" id="UP000308197">
    <property type="component" value="Unassembled WGS sequence"/>
</dbReference>
<organism evidence="1 2">
    <name type="scientific">Polyporus arcularius HHB13444</name>
    <dbReference type="NCBI Taxonomy" id="1314778"/>
    <lineage>
        <taxon>Eukaryota</taxon>
        <taxon>Fungi</taxon>
        <taxon>Dikarya</taxon>
        <taxon>Basidiomycota</taxon>
        <taxon>Agaricomycotina</taxon>
        <taxon>Agaricomycetes</taxon>
        <taxon>Polyporales</taxon>
        <taxon>Polyporaceae</taxon>
        <taxon>Polyporus</taxon>
    </lineage>
</organism>
<dbReference type="EMBL" id="ML211026">
    <property type="protein sequence ID" value="TFK91200.1"/>
    <property type="molecule type" value="Genomic_DNA"/>
</dbReference>
<evidence type="ECO:0000313" key="2">
    <source>
        <dbReference type="Proteomes" id="UP000308197"/>
    </source>
</evidence>